<evidence type="ECO:0000313" key="1">
    <source>
        <dbReference type="EMBL" id="CAK7329618.1"/>
    </source>
</evidence>
<sequence length="210" mass="23477">MSVLETSSSYRLKQYLLLRLQDLYVMHPYQGQSDVELTLSIGDMLLFERLQTMAGLKGNAKVKQAGFRMGGSENKRSVFPNCLRLVDMEVQTHLLLMKQNSISTRNFGGSYTLITDEAELHQHQKLEKLYISTGAGTKLSEDSRKYVAKNSSISGNRLSKAAVNYGRARAQMEKGRGNLLKGLAIWLAESSVSKDESYLQDVLTKDDTGD</sequence>
<gene>
    <name evidence="1" type="ORF">DCAF_LOCUS7373</name>
</gene>
<reference evidence="1 2" key="1">
    <citation type="submission" date="2024-01" db="EMBL/GenBank/DDBJ databases">
        <authorList>
            <person name="Waweru B."/>
        </authorList>
    </citation>
    <scope>NUCLEOTIDE SEQUENCE [LARGE SCALE GENOMIC DNA]</scope>
</reference>
<accession>A0AAV1R842</accession>
<keyword evidence="2" id="KW-1185">Reference proteome</keyword>
<organism evidence="1 2">
    <name type="scientific">Dovyalis caffra</name>
    <dbReference type="NCBI Taxonomy" id="77055"/>
    <lineage>
        <taxon>Eukaryota</taxon>
        <taxon>Viridiplantae</taxon>
        <taxon>Streptophyta</taxon>
        <taxon>Embryophyta</taxon>
        <taxon>Tracheophyta</taxon>
        <taxon>Spermatophyta</taxon>
        <taxon>Magnoliopsida</taxon>
        <taxon>eudicotyledons</taxon>
        <taxon>Gunneridae</taxon>
        <taxon>Pentapetalae</taxon>
        <taxon>rosids</taxon>
        <taxon>fabids</taxon>
        <taxon>Malpighiales</taxon>
        <taxon>Salicaceae</taxon>
        <taxon>Flacourtieae</taxon>
        <taxon>Dovyalis</taxon>
    </lineage>
</organism>
<evidence type="ECO:0000313" key="2">
    <source>
        <dbReference type="Proteomes" id="UP001314170"/>
    </source>
</evidence>
<dbReference type="Proteomes" id="UP001314170">
    <property type="component" value="Unassembled WGS sequence"/>
</dbReference>
<proteinExistence type="predicted"/>
<dbReference type="AlphaFoldDB" id="A0AAV1R842"/>
<protein>
    <submittedName>
        <fullName evidence="1">Uncharacterized protein</fullName>
    </submittedName>
</protein>
<dbReference type="EMBL" id="CAWUPB010000913">
    <property type="protein sequence ID" value="CAK7329618.1"/>
    <property type="molecule type" value="Genomic_DNA"/>
</dbReference>
<name>A0AAV1R842_9ROSI</name>
<comment type="caution">
    <text evidence="1">The sequence shown here is derived from an EMBL/GenBank/DDBJ whole genome shotgun (WGS) entry which is preliminary data.</text>
</comment>